<keyword evidence="3" id="KW-1003">Cell membrane</keyword>
<gene>
    <name evidence="8" type="ORF">HGP29_07150</name>
</gene>
<feature type="transmembrane region" description="Helical" evidence="7">
    <location>
        <begin position="106"/>
        <end position="122"/>
    </location>
</feature>
<dbReference type="AlphaFoldDB" id="A0A7X8XV36"/>
<feature type="transmembrane region" description="Helical" evidence="7">
    <location>
        <begin position="134"/>
        <end position="155"/>
    </location>
</feature>
<dbReference type="PANTHER" id="PTHR30509:SF9">
    <property type="entry name" value="MULTIDRUG RESISTANCE PROTEIN MDTO"/>
    <property type="match status" value="1"/>
</dbReference>
<feature type="transmembrane region" description="Helical" evidence="7">
    <location>
        <begin position="417"/>
        <end position="433"/>
    </location>
</feature>
<feature type="transmembrane region" description="Helical" evidence="7">
    <location>
        <begin position="439"/>
        <end position="455"/>
    </location>
</feature>
<feature type="transmembrane region" description="Helical" evidence="7">
    <location>
        <begin position="485"/>
        <end position="509"/>
    </location>
</feature>
<feature type="transmembrane region" description="Helical" evidence="7">
    <location>
        <begin position="462"/>
        <end position="479"/>
    </location>
</feature>
<keyword evidence="9" id="KW-1185">Reference proteome</keyword>
<dbReference type="InterPro" id="IPR006726">
    <property type="entry name" value="PHBA_efflux_AaeB/fusaric-R"/>
</dbReference>
<evidence type="ECO:0000313" key="9">
    <source>
        <dbReference type="Proteomes" id="UP000585050"/>
    </source>
</evidence>
<evidence type="ECO:0000256" key="2">
    <source>
        <dbReference type="ARBA" id="ARBA00022448"/>
    </source>
</evidence>
<evidence type="ECO:0000256" key="5">
    <source>
        <dbReference type="ARBA" id="ARBA00022989"/>
    </source>
</evidence>
<reference evidence="8 9" key="1">
    <citation type="submission" date="2020-04" db="EMBL/GenBank/DDBJ databases">
        <title>Flammeovirga sp. SR4, a novel species isolated from seawater.</title>
        <authorList>
            <person name="Wang X."/>
        </authorList>
    </citation>
    <scope>NUCLEOTIDE SEQUENCE [LARGE SCALE GENOMIC DNA]</scope>
    <source>
        <strain evidence="8 9">SR4</strain>
    </source>
</reference>
<dbReference type="GO" id="GO:0022857">
    <property type="term" value="F:transmembrane transporter activity"/>
    <property type="evidence" value="ECO:0007669"/>
    <property type="project" value="InterPro"/>
</dbReference>
<evidence type="ECO:0000313" key="8">
    <source>
        <dbReference type="EMBL" id="NLR90977.1"/>
    </source>
</evidence>
<name>A0A7X8XV36_9BACT</name>
<comment type="subcellular location">
    <subcellularLocation>
        <location evidence="1">Cell membrane</location>
        <topology evidence="1">Multi-pass membrane protein</topology>
    </subcellularLocation>
</comment>
<feature type="transmembrane region" description="Helical" evidence="7">
    <location>
        <begin position="370"/>
        <end position="387"/>
    </location>
</feature>
<feature type="transmembrane region" description="Helical" evidence="7">
    <location>
        <begin position="55"/>
        <end position="75"/>
    </location>
</feature>
<evidence type="ECO:0000256" key="7">
    <source>
        <dbReference type="SAM" id="Phobius"/>
    </source>
</evidence>
<feature type="transmembrane region" description="Helical" evidence="7">
    <location>
        <begin position="81"/>
        <end position="99"/>
    </location>
</feature>
<sequence length="696" mass="79973">MSKENIRESLKAALALVIAYGISLSQNWYDPAWAGFAVAMVAMPMFKIEDSIKKALLRFLGTIPGSIGGLIVISLAPQNRFLFMAIVCIWIGLSTYMMIADKKHSYFWNVVGFTMLIISTTVTDSESTMYQHALYRIMENITGIIVYTVVSLLVAPNFKKSSASNSLKKVLKEVSSIFDYLNTPLSHSSISEEFYTKIKSLESTIIVLEDEITGGLFDNKIRSSNKKKWNQILKEVKQITETITSISVIKKDIYHINQKTEVVNFDPIFKQVKDSIRNLEDIIDGETVEVKPLGQFATPNFNKSLSHLGKVYQQGLVNEYNNLHRIISNLQDSITFIFIEKEKEDKISIKEYISEYFQSISINRDYMKRTMYVVIVTGSSFLIWLLFNPPGHIQWYSSAGVNAMAIANTPQMKGKDLLWPYVWLCIGLTIVYTLILPEFNSFAGLAFILFIYMFLQHMYLRGFAYIAASLGLMMIGFSNGQQYNFYNFINSNLFDILYVFWVIVIGYFLSSTRAEKLFVQKINRFFKSANILLENSVNNTSFFNKNLLLTDIKTIPKSLDIIKDSIDYQYFNQVKKEELDQLIMMLFSVSKRLQYVIEKNENNKYCQKDLEDEVALLVEEISEQLKLLSKGNKGDTEDIFSTLMMSYKRITTSVNEEELNSLNVLSSYSIFYEALYGYIHINNSLKISTLKEERFS</sequence>
<keyword evidence="6 7" id="KW-0472">Membrane</keyword>
<keyword evidence="2" id="KW-0813">Transport</keyword>
<dbReference type="EMBL" id="JABAIL010000002">
    <property type="protein sequence ID" value="NLR90977.1"/>
    <property type="molecule type" value="Genomic_DNA"/>
</dbReference>
<dbReference type="PANTHER" id="PTHR30509">
    <property type="entry name" value="P-HYDROXYBENZOIC ACID EFFLUX PUMP SUBUNIT-RELATED"/>
    <property type="match status" value="1"/>
</dbReference>
<evidence type="ECO:0000256" key="3">
    <source>
        <dbReference type="ARBA" id="ARBA00022475"/>
    </source>
</evidence>
<organism evidence="8 9">
    <name type="scientific">Flammeovirga agarivorans</name>
    <dbReference type="NCBI Taxonomy" id="2726742"/>
    <lineage>
        <taxon>Bacteria</taxon>
        <taxon>Pseudomonadati</taxon>
        <taxon>Bacteroidota</taxon>
        <taxon>Cytophagia</taxon>
        <taxon>Cytophagales</taxon>
        <taxon>Flammeovirgaceae</taxon>
        <taxon>Flammeovirga</taxon>
    </lineage>
</organism>
<dbReference type="RefSeq" id="WP_168881683.1">
    <property type="nucleotide sequence ID" value="NZ_JABAIL010000002.1"/>
</dbReference>
<evidence type="ECO:0008006" key="10">
    <source>
        <dbReference type="Google" id="ProtNLM"/>
    </source>
</evidence>
<accession>A0A7X8XV36</accession>
<protein>
    <recommendedName>
        <fullName evidence="10">FUSC family protein</fullName>
    </recommendedName>
</protein>
<proteinExistence type="predicted"/>
<comment type="caution">
    <text evidence="8">The sequence shown here is derived from an EMBL/GenBank/DDBJ whole genome shotgun (WGS) entry which is preliminary data.</text>
</comment>
<evidence type="ECO:0000256" key="4">
    <source>
        <dbReference type="ARBA" id="ARBA00022692"/>
    </source>
</evidence>
<dbReference type="Pfam" id="PF04632">
    <property type="entry name" value="FUSC"/>
    <property type="match status" value="1"/>
</dbReference>
<evidence type="ECO:0000256" key="6">
    <source>
        <dbReference type="ARBA" id="ARBA00023136"/>
    </source>
</evidence>
<keyword evidence="5 7" id="KW-1133">Transmembrane helix</keyword>
<keyword evidence="4 7" id="KW-0812">Transmembrane</keyword>
<evidence type="ECO:0000256" key="1">
    <source>
        <dbReference type="ARBA" id="ARBA00004651"/>
    </source>
</evidence>
<dbReference type="GO" id="GO:0005886">
    <property type="term" value="C:plasma membrane"/>
    <property type="evidence" value="ECO:0007669"/>
    <property type="project" value="UniProtKB-SubCell"/>
</dbReference>
<dbReference type="Proteomes" id="UP000585050">
    <property type="component" value="Unassembled WGS sequence"/>
</dbReference>